<dbReference type="AlphaFoldDB" id="A0ABD1Z2J1"/>
<protein>
    <submittedName>
        <fullName evidence="2">Uncharacterized protein</fullName>
    </submittedName>
</protein>
<evidence type="ECO:0000256" key="1">
    <source>
        <dbReference type="SAM" id="MobiDB-lite"/>
    </source>
</evidence>
<reference evidence="2 3" key="1">
    <citation type="submission" date="2024-09" db="EMBL/GenBank/DDBJ databases">
        <title>Chromosome-scale assembly of Riccia fluitans.</title>
        <authorList>
            <person name="Paukszto L."/>
            <person name="Sawicki J."/>
            <person name="Karawczyk K."/>
            <person name="Piernik-Szablinska J."/>
            <person name="Szczecinska M."/>
            <person name="Mazdziarz M."/>
        </authorList>
    </citation>
    <scope>NUCLEOTIDE SEQUENCE [LARGE SCALE GENOMIC DNA]</scope>
    <source>
        <strain evidence="2">Rf_01</strain>
        <tissue evidence="2">Aerial parts of the thallus</tissue>
    </source>
</reference>
<organism evidence="2 3">
    <name type="scientific">Riccia fluitans</name>
    <dbReference type="NCBI Taxonomy" id="41844"/>
    <lineage>
        <taxon>Eukaryota</taxon>
        <taxon>Viridiplantae</taxon>
        <taxon>Streptophyta</taxon>
        <taxon>Embryophyta</taxon>
        <taxon>Marchantiophyta</taxon>
        <taxon>Marchantiopsida</taxon>
        <taxon>Marchantiidae</taxon>
        <taxon>Marchantiales</taxon>
        <taxon>Ricciaceae</taxon>
        <taxon>Riccia</taxon>
    </lineage>
</organism>
<keyword evidence="3" id="KW-1185">Reference proteome</keyword>
<feature type="compositionally biased region" description="Polar residues" evidence="1">
    <location>
        <begin position="1"/>
        <end position="10"/>
    </location>
</feature>
<proteinExistence type="predicted"/>
<evidence type="ECO:0000313" key="3">
    <source>
        <dbReference type="Proteomes" id="UP001605036"/>
    </source>
</evidence>
<feature type="region of interest" description="Disordered" evidence="1">
    <location>
        <begin position="1"/>
        <end position="29"/>
    </location>
</feature>
<gene>
    <name evidence="2" type="ORF">R1flu_007803</name>
</gene>
<comment type="caution">
    <text evidence="2">The sequence shown here is derived from an EMBL/GenBank/DDBJ whole genome shotgun (WGS) entry which is preliminary data.</text>
</comment>
<sequence>MNSLSEFYSKSRTRKCKSSPTTSYREKSSYFPTVPSTLAGQSSGPADVIVNSSGLQQAGLECRAEEGGAEKIQLEKASGEEYRKIEGGFECLAVI</sequence>
<dbReference type="EMBL" id="JBHFFA010000003">
    <property type="protein sequence ID" value="KAL2636324.1"/>
    <property type="molecule type" value="Genomic_DNA"/>
</dbReference>
<accession>A0ABD1Z2J1</accession>
<dbReference type="Proteomes" id="UP001605036">
    <property type="component" value="Unassembled WGS sequence"/>
</dbReference>
<name>A0ABD1Z2J1_9MARC</name>
<evidence type="ECO:0000313" key="2">
    <source>
        <dbReference type="EMBL" id="KAL2636324.1"/>
    </source>
</evidence>